<keyword evidence="9" id="KW-0393">Immunoglobulin domain</keyword>
<keyword evidence="3" id="KW-0796">Tight junction</keyword>
<dbReference type="OrthoDB" id="9450321at2759"/>
<accession>A0A3S2PK62</accession>
<dbReference type="PROSITE" id="PS50835">
    <property type="entry name" value="IG_LIKE"/>
    <property type="match status" value="1"/>
</dbReference>
<dbReference type="GO" id="GO:0012505">
    <property type="term" value="C:endomembrane system"/>
    <property type="evidence" value="ECO:0007669"/>
    <property type="project" value="UniProtKB-SubCell"/>
</dbReference>
<feature type="chain" id="PRO_5018567595" description="Ig-like domain-containing protein" evidence="13">
    <location>
        <begin position="19"/>
        <end position="504"/>
    </location>
</feature>
<keyword evidence="6 12" id="KW-1133">Transmembrane helix</keyword>
<evidence type="ECO:0000256" key="9">
    <source>
        <dbReference type="ARBA" id="ARBA00023319"/>
    </source>
</evidence>
<dbReference type="EMBL" id="CM012452">
    <property type="protein sequence ID" value="RVE63063.1"/>
    <property type="molecule type" value="Genomic_DNA"/>
</dbReference>
<evidence type="ECO:0000313" key="15">
    <source>
        <dbReference type="EMBL" id="RVE63063.1"/>
    </source>
</evidence>
<dbReference type="SUPFAM" id="SSF48726">
    <property type="entry name" value="Immunoglobulin"/>
    <property type="match status" value="1"/>
</dbReference>
<feature type="signal peptide" evidence="13">
    <location>
        <begin position="1"/>
        <end position="18"/>
    </location>
</feature>
<keyword evidence="5" id="KW-0965">Cell junction</keyword>
<dbReference type="InterPro" id="IPR051874">
    <property type="entry name" value="Ig-like_domain-LISCH7"/>
</dbReference>
<dbReference type="GO" id="GO:0061689">
    <property type="term" value="C:tricellular tight junction"/>
    <property type="evidence" value="ECO:0007669"/>
    <property type="project" value="TreeGrafter"/>
</dbReference>
<dbReference type="Proteomes" id="UP000283210">
    <property type="component" value="Chromosome 16"/>
</dbReference>
<evidence type="ECO:0000256" key="3">
    <source>
        <dbReference type="ARBA" id="ARBA00022427"/>
    </source>
</evidence>
<dbReference type="Pfam" id="PF05624">
    <property type="entry name" value="LSR"/>
    <property type="match status" value="1"/>
</dbReference>
<keyword evidence="13" id="KW-0732">Signal</keyword>
<evidence type="ECO:0000256" key="13">
    <source>
        <dbReference type="SAM" id="SignalP"/>
    </source>
</evidence>
<evidence type="ECO:0000313" key="16">
    <source>
        <dbReference type="Proteomes" id="UP000283210"/>
    </source>
</evidence>
<reference evidence="15 16" key="2">
    <citation type="submission" date="2019-01" db="EMBL/GenBank/DDBJ databases">
        <title>A chromosome length genome reference of the Java medaka (oryzias javanicus).</title>
        <authorList>
            <person name="Herpin A."/>
            <person name="Takehana Y."/>
            <person name="Naruse K."/>
            <person name="Ansai S."/>
            <person name="Kawaguchi M."/>
        </authorList>
    </citation>
    <scope>NUCLEOTIDE SEQUENCE [LARGE SCALE GENOMIC DNA]</scope>
    <source>
        <strain evidence="15">RS831</strain>
        <tissue evidence="15">Whole body</tissue>
    </source>
</reference>
<evidence type="ECO:0000256" key="5">
    <source>
        <dbReference type="ARBA" id="ARBA00022949"/>
    </source>
</evidence>
<evidence type="ECO:0000256" key="2">
    <source>
        <dbReference type="ARBA" id="ARBA00009491"/>
    </source>
</evidence>
<keyword evidence="16" id="KW-1185">Reference proteome</keyword>
<keyword evidence="4 12" id="KW-0812">Transmembrane</keyword>
<dbReference type="GO" id="GO:1904274">
    <property type="term" value="P:tricellular tight junction assembly"/>
    <property type="evidence" value="ECO:0007669"/>
    <property type="project" value="TreeGrafter"/>
</dbReference>
<evidence type="ECO:0000256" key="8">
    <source>
        <dbReference type="ARBA" id="ARBA00023157"/>
    </source>
</evidence>
<feature type="domain" description="Ig-like" evidence="14">
    <location>
        <begin position="34"/>
        <end position="158"/>
    </location>
</feature>
<protein>
    <recommendedName>
        <fullName evidence="14">Ig-like domain-containing protein</fullName>
    </recommendedName>
</protein>
<evidence type="ECO:0000256" key="12">
    <source>
        <dbReference type="SAM" id="Phobius"/>
    </source>
</evidence>
<name>A0A3S2PK62_ORYJA</name>
<comment type="similarity">
    <text evidence="2">Belongs to the immunoglobulin superfamily. LISCH7 family.</text>
</comment>
<proteinExistence type="inferred from homology"/>
<evidence type="ECO:0000256" key="6">
    <source>
        <dbReference type="ARBA" id="ARBA00022989"/>
    </source>
</evidence>
<evidence type="ECO:0000256" key="10">
    <source>
        <dbReference type="ARBA" id="ARBA00046288"/>
    </source>
</evidence>
<comment type="subcellular location">
    <subcellularLocation>
        <location evidence="1">Cell junction</location>
        <location evidence="1">Tight junction</location>
    </subcellularLocation>
    <subcellularLocation>
        <location evidence="10">Endomembrane system</location>
        <topology evidence="10">Single-pass type I membrane protein</topology>
    </subcellularLocation>
</comment>
<dbReference type="GO" id="GO:0005886">
    <property type="term" value="C:plasma membrane"/>
    <property type="evidence" value="ECO:0007669"/>
    <property type="project" value="TreeGrafter"/>
</dbReference>
<dbReference type="InterPro" id="IPR007110">
    <property type="entry name" value="Ig-like_dom"/>
</dbReference>
<sequence>MFWAVIISVLMATESSLAVTVTCPTKRFIVILFQPVTLRCNFQTTASQHPVVMWKYKSYCRDPVQAALNPNSADNIIAQNNPNYNPTIECGDSQRTVRTVASKQGEAVTLGKDYTGRKISITDKADLNIAQTAWGDSGVYFCSVVSSQDLTGTNEDYTELLVLERKSNTTDLLPGIDLLIMEDWLLVVLVVLGFLLLLLMIGICWCQCCPHTCCCYVSCPCCPDRCCCPRALYEAGKAVKKGMANQYAGGLYAPSTYAMPIYGGSQANQPAMALLPLPNGAGQPPPQNGYGYEYDGASSVGQGSQVPLLHGQDGRGDPTRSGYRIQVDTEGNATRAIYYMEKELATLDPARPAGYRRLDNMSEVSSLHDMDSRARGGRPQPPSRGFDPDDAMSTISSVSSKAAVEMIIHAAATVTRETVFVLAPWTTWTTSDGETQEMTTLHTDVQMSPEAGEDLTTGAAALAAATTGTTMTAGAGITLPAVKDEEGEGRRVTFPADAAGVATI</sequence>
<gene>
    <name evidence="15" type="ORF">OJAV_G00163060</name>
</gene>
<dbReference type="InterPro" id="IPR036179">
    <property type="entry name" value="Ig-like_dom_sf"/>
</dbReference>
<dbReference type="InterPro" id="IPR008664">
    <property type="entry name" value="LISCH7"/>
</dbReference>
<feature type="transmembrane region" description="Helical" evidence="12">
    <location>
        <begin position="184"/>
        <end position="206"/>
    </location>
</feature>
<keyword evidence="8" id="KW-1015">Disulfide bond</keyword>
<reference evidence="15 16" key="1">
    <citation type="submission" date="2018-11" db="EMBL/GenBank/DDBJ databases">
        <authorList>
            <person name="Lopez-Roques C."/>
            <person name="Donnadieu C."/>
            <person name="Bouchez O."/>
            <person name="Klopp C."/>
            <person name="Cabau C."/>
            <person name="Zahm M."/>
        </authorList>
    </citation>
    <scope>NUCLEOTIDE SEQUENCE [LARGE SCALE GENOMIC DNA]</scope>
    <source>
        <strain evidence="15">RS831</strain>
        <tissue evidence="15">Whole body</tissue>
    </source>
</reference>
<evidence type="ECO:0000256" key="11">
    <source>
        <dbReference type="SAM" id="MobiDB-lite"/>
    </source>
</evidence>
<dbReference type="Gene3D" id="2.60.40.10">
    <property type="entry name" value="Immunoglobulins"/>
    <property type="match status" value="1"/>
</dbReference>
<evidence type="ECO:0000256" key="7">
    <source>
        <dbReference type="ARBA" id="ARBA00023136"/>
    </source>
</evidence>
<dbReference type="GO" id="GO:0060856">
    <property type="term" value="P:establishment of blood-brain barrier"/>
    <property type="evidence" value="ECO:0007669"/>
    <property type="project" value="TreeGrafter"/>
</dbReference>
<organism evidence="15 16">
    <name type="scientific">Oryzias javanicus</name>
    <name type="common">Javanese ricefish</name>
    <name type="synonym">Aplocheilus javanicus</name>
    <dbReference type="NCBI Taxonomy" id="123683"/>
    <lineage>
        <taxon>Eukaryota</taxon>
        <taxon>Metazoa</taxon>
        <taxon>Chordata</taxon>
        <taxon>Craniata</taxon>
        <taxon>Vertebrata</taxon>
        <taxon>Euteleostomi</taxon>
        <taxon>Actinopterygii</taxon>
        <taxon>Neopterygii</taxon>
        <taxon>Teleostei</taxon>
        <taxon>Neoteleostei</taxon>
        <taxon>Acanthomorphata</taxon>
        <taxon>Ovalentaria</taxon>
        <taxon>Atherinomorphae</taxon>
        <taxon>Beloniformes</taxon>
        <taxon>Adrianichthyidae</taxon>
        <taxon>Oryziinae</taxon>
        <taxon>Oryzias</taxon>
    </lineage>
</organism>
<feature type="region of interest" description="Disordered" evidence="11">
    <location>
        <begin position="364"/>
        <end position="393"/>
    </location>
</feature>
<dbReference type="AlphaFoldDB" id="A0A3S2PK62"/>
<dbReference type="PANTHER" id="PTHR15923:SF1">
    <property type="entry name" value="LIPOLYSIS-STIMULATED LIPOPROTEIN RECEPTOR"/>
    <property type="match status" value="1"/>
</dbReference>
<evidence type="ECO:0000259" key="14">
    <source>
        <dbReference type="PROSITE" id="PS50835"/>
    </source>
</evidence>
<dbReference type="PANTHER" id="PTHR15923">
    <property type="entry name" value="TRANSMEMBRANE AND IMMUNOGLOBULIN DOMAIN-CONTAINING PROTEIN"/>
    <property type="match status" value="1"/>
</dbReference>
<evidence type="ECO:0000256" key="4">
    <source>
        <dbReference type="ARBA" id="ARBA00022692"/>
    </source>
</evidence>
<evidence type="ECO:0000256" key="1">
    <source>
        <dbReference type="ARBA" id="ARBA00004435"/>
    </source>
</evidence>
<dbReference type="GO" id="GO:0005923">
    <property type="term" value="C:bicellular tight junction"/>
    <property type="evidence" value="ECO:0007669"/>
    <property type="project" value="UniProtKB-SubCell"/>
</dbReference>
<feature type="compositionally biased region" description="Basic and acidic residues" evidence="11">
    <location>
        <begin position="364"/>
        <end position="374"/>
    </location>
</feature>
<dbReference type="InterPro" id="IPR013783">
    <property type="entry name" value="Ig-like_fold"/>
</dbReference>
<keyword evidence="7 12" id="KW-0472">Membrane</keyword>